<keyword evidence="4" id="KW-1185">Reference proteome</keyword>
<dbReference type="Pfam" id="PF13561">
    <property type="entry name" value="adh_short_C2"/>
    <property type="match status" value="1"/>
</dbReference>
<dbReference type="STRING" id="419479.SAMN04488563_5264"/>
<dbReference type="InterPro" id="IPR002347">
    <property type="entry name" value="SDR_fam"/>
</dbReference>
<evidence type="ECO:0000313" key="3">
    <source>
        <dbReference type="EMBL" id="SDU76629.1"/>
    </source>
</evidence>
<organism evidence="3 4">
    <name type="scientific">Jiangella alkaliphila</name>
    <dbReference type="NCBI Taxonomy" id="419479"/>
    <lineage>
        <taxon>Bacteria</taxon>
        <taxon>Bacillati</taxon>
        <taxon>Actinomycetota</taxon>
        <taxon>Actinomycetes</taxon>
        <taxon>Jiangellales</taxon>
        <taxon>Jiangellaceae</taxon>
        <taxon>Jiangella</taxon>
    </lineage>
</organism>
<dbReference type="GO" id="GO:0016491">
    <property type="term" value="F:oxidoreductase activity"/>
    <property type="evidence" value="ECO:0007669"/>
    <property type="project" value="UniProtKB-KW"/>
</dbReference>
<dbReference type="RefSeq" id="WP_083421381.1">
    <property type="nucleotide sequence ID" value="NZ_LT629791.1"/>
</dbReference>
<dbReference type="EMBL" id="LT629791">
    <property type="protein sequence ID" value="SDU76629.1"/>
    <property type="molecule type" value="Genomic_DNA"/>
</dbReference>
<dbReference type="Gene3D" id="3.40.50.720">
    <property type="entry name" value="NAD(P)-binding Rossmann-like Domain"/>
    <property type="match status" value="1"/>
</dbReference>
<sequence length="289" mass="29404">MTEPGPASLAGRVAVVTGAGSGIGAATTVTLAALGARVCCAGRRADGVERTAERITAAGGKAFGLRVDVASPEDNAAMVRETVNRYGAVHIAHLNAATGHWAGVLDYPLEEWDHTMAVNLRGVLLGLQATGRAMRAAGGGSVVVTASAAGLTGVRMSAAYSASKHGVIGLVKSAALELGPAGIRVNAICPGFIASNELLRRMGEELDVSSRFPLGRPGQADEVAHLVAFLAGENASFITGSVFTIDGGWLAGGIELRSDTDDPATGDDTVAALANTGARTSREHQPRRT</sequence>
<proteinExistence type="inferred from homology"/>
<dbReference type="AlphaFoldDB" id="A0A1H2L6Q0"/>
<evidence type="ECO:0000256" key="1">
    <source>
        <dbReference type="ARBA" id="ARBA00006484"/>
    </source>
</evidence>
<dbReference type="InterPro" id="IPR036291">
    <property type="entry name" value="NAD(P)-bd_dom_sf"/>
</dbReference>
<dbReference type="InterPro" id="IPR020904">
    <property type="entry name" value="Sc_DH/Rdtase_CS"/>
</dbReference>
<dbReference type="PANTHER" id="PTHR24321">
    <property type="entry name" value="DEHYDROGENASES, SHORT CHAIN"/>
    <property type="match status" value="1"/>
</dbReference>
<dbReference type="SUPFAM" id="SSF51735">
    <property type="entry name" value="NAD(P)-binding Rossmann-fold domains"/>
    <property type="match status" value="1"/>
</dbReference>
<evidence type="ECO:0000313" key="4">
    <source>
        <dbReference type="Proteomes" id="UP000182977"/>
    </source>
</evidence>
<comment type="similarity">
    <text evidence="1">Belongs to the short-chain dehydrogenases/reductases (SDR) family.</text>
</comment>
<dbReference type="PANTHER" id="PTHR24321:SF15">
    <property type="entry name" value="OXIDOREDUCTASE UCPA"/>
    <property type="match status" value="1"/>
</dbReference>
<dbReference type="Proteomes" id="UP000182977">
    <property type="component" value="Chromosome I"/>
</dbReference>
<name>A0A1H2L6Q0_9ACTN</name>
<accession>A0A1H2L6Q0</accession>
<evidence type="ECO:0000256" key="2">
    <source>
        <dbReference type="ARBA" id="ARBA00023002"/>
    </source>
</evidence>
<gene>
    <name evidence="3" type="ORF">SAMN04488563_5264</name>
</gene>
<reference evidence="4" key="1">
    <citation type="submission" date="2016-10" db="EMBL/GenBank/DDBJ databases">
        <authorList>
            <person name="Varghese N."/>
            <person name="Submissions S."/>
        </authorList>
    </citation>
    <scope>NUCLEOTIDE SEQUENCE [LARGE SCALE GENOMIC DNA]</scope>
    <source>
        <strain evidence="4">DSM 45079</strain>
    </source>
</reference>
<keyword evidence="2" id="KW-0560">Oxidoreductase</keyword>
<dbReference type="PRINTS" id="PR00081">
    <property type="entry name" value="GDHRDH"/>
</dbReference>
<dbReference type="PROSITE" id="PS00061">
    <property type="entry name" value="ADH_SHORT"/>
    <property type="match status" value="1"/>
</dbReference>
<dbReference type="CDD" id="cd05233">
    <property type="entry name" value="SDR_c"/>
    <property type="match status" value="1"/>
</dbReference>
<dbReference type="FunFam" id="3.40.50.720:FF:000084">
    <property type="entry name" value="Short-chain dehydrogenase reductase"/>
    <property type="match status" value="1"/>
</dbReference>
<protein>
    <submittedName>
        <fullName evidence="3">NAD(P)-dependent dehydrogenase, short-chain alcohol dehydrogenase family</fullName>
    </submittedName>
</protein>